<keyword evidence="2 4" id="KW-0689">Ribosomal protein</keyword>
<name>A0A401HPC5_9EURY</name>
<reference evidence="5 6" key="1">
    <citation type="journal article" date="2019" name="Int. J. Syst. Evol. Microbiol.">
        <title>Methanofervidicoccus abyssi gen. nov., sp. nov., a hydrogenotrophic methanogen, isolated from a hydrothermal vent chimney in the Mid-Cayman Spreading Center, the Caribbean Sea.</title>
        <authorList>
            <person name="Sakai S."/>
            <person name="Takaki Y."/>
            <person name="Miyazaki M."/>
            <person name="Ogawara M."/>
            <person name="Yanagawa K."/>
            <person name="Miyazaki J."/>
            <person name="Takai K."/>
        </authorList>
    </citation>
    <scope>NUCLEOTIDE SEQUENCE [LARGE SCALE GENOMIC DNA]</scope>
    <source>
        <strain evidence="5 6">HHB</strain>
    </source>
</reference>
<comment type="caution">
    <text evidence="5">The sequence shown here is derived from an EMBL/GenBank/DDBJ whole genome shotgun (WGS) entry which is preliminary data.</text>
</comment>
<dbReference type="PANTHER" id="PTHR11545:SF3">
    <property type="entry name" value="LARGE RIBOSOMAL SUBUNIT PROTEIN UL13"/>
    <property type="match status" value="1"/>
</dbReference>
<dbReference type="Pfam" id="PF00572">
    <property type="entry name" value="Ribosomal_L13"/>
    <property type="match status" value="1"/>
</dbReference>
<evidence type="ECO:0000256" key="3">
    <source>
        <dbReference type="ARBA" id="ARBA00023274"/>
    </source>
</evidence>
<dbReference type="Proteomes" id="UP000290527">
    <property type="component" value="Unassembled WGS sequence"/>
</dbReference>
<dbReference type="InterPro" id="IPR005822">
    <property type="entry name" value="Ribosomal_uL13"/>
</dbReference>
<dbReference type="NCBIfam" id="TIGR01077">
    <property type="entry name" value="L13_A_E"/>
    <property type="match status" value="1"/>
</dbReference>
<dbReference type="GO" id="GO:0006412">
    <property type="term" value="P:translation"/>
    <property type="evidence" value="ECO:0007669"/>
    <property type="project" value="UniProtKB-UniRule"/>
</dbReference>
<dbReference type="CDD" id="cd00392">
    <property type="entry name" value="Ribosomal_L13"/>
    <property type="match status" value="1"/>
</dbReference>
<dbReference type="NCBIfam" id="NF005004">
    <property type="entry name" value="PRK06394.1"/>
    <property type="match status" value="1"/>
</dbReference>
<dbReference type="SUPFAM" id="SSF52161">
    <property type="entry name" value="Ribosomal protein L13"/>
    <property type="match status" value="1"/>
</dbReference>
<protein>
    <recommendedName>
        <fullName evidence="4">Large ribosomal subunit protein uL13</fullName>
    </recommendedName>
</protein>
<dbReference type="InterPro" id="IPR036899">
    <property type="entry name" value="Ribosomal_uL13_sf"/>
</dbReference>
<proteinExistence type="inferred from homology"/>
<dbReference type="Gene3D" id="3.90.1180.10">
    <property type="entry name" value="Ribosomal protein L13"/>
    <property type="match status" value="1"/>
</dbReference>
<accession>A0A401HPC5</accession>
<dbReference type="AlphaFoldDB" id="A0A401HPC5"/>
<evidence type="ECO:0000256" key="4">
    <source>
        <dbReference type="HAMAP-Rule" id="MF_01366"/>
    </source>
</evidence>
<dbReference type="PIRSF" id="PIRSF002181">
    <property type="entry name" value="Ribosomal_L13"/>
    <property type="match status" value="1"/>
</dbReference>
<comment type="subunit">
    <text evidence="4">Part of the 50S ribosomal subunit.</text>
</comment>
<evidence type="ECO:0000313" key="6">
    <source>
        <dbReference type="Proteomes" id="UP000290527"/>
    </source>
</evidence>
<evidence type="ECO:0000256" key="2">
    <source>
        <dbReference type="ARBA" id="ARBA00022980"/>
    </source>
</evidence>
<dbReference type="InterPro" id="IPR005823">
    <property type="entry name" value="Ribosomal_uL13_bac-type"/>
</dbReference>
<dbReference type="HAMAP" id="MF_01366">
    <property type="entry name" value="Ribosomal_uL13"/>
    <property type="match status" value="1"/>
</dbReference>
<evidence type="ECO:0000256" key="1">
    <source>
        <dbReference type="ARBA" id="ARBA00006227"/>
    </source>
</evidence>
<keyword evidence="6" id="KW-1185">Reference proteome</keyword>
<dbReference type="PANTHER" id="PTHR11545">
    <property type="entry name" value="RIBOSOMAL PROTEIN L13"/>
    <property type="match status" value="1"/>
</dbReference>
<gene>
    <name evidence="4" type="primary">rpl13</name>
    <name evidence="5" type="ORF">MHHB_P0352</name>
</gene>
<dbReference type="GO" id="GO:0003729">
    <property type="term" value="F:mRNA binding"/>
    <property type="evidence" value="ECO:0007669"/>
    <property type="project" value="TreeGrafter"/>
</dbReference>
<dbReference type="GO" id="GO:0017148">
    <property type="term" value="P:negative regulation of translation"/>
    <property type="evidence" value="ECO:0007669"/>
    <property type="project" value="TreeGrafter"/>
</dbReference>
<dbReference type="EMBL" id="BFAX01000002">
    <property type="protein sequence ID" value="GBF36127.1"/>
    <property type="molecule type" value="Genomic_DNA"/>
</dbReference>
<dbReference type="GO" id="GO:0003735">
    <property type="term" value="F:structural constituent of ribosome"/>
    <property type="evidence" value="ECO:0007669"/>
    <property type="project" value="UniProtKB-UniRule"/>
</dbReference>
<keyword evidence="3 4" id="KW-0687">Ribonucleoprotein</keyword>
<comment type="similarity">
    <text evidence="1 4">Belongs to the universal ribosomal protein uL13 family.</text>
</comment>
<evidence type="ECO:0000313" key="5">
    <source>
        <dbReference type="EMBL" id="GBF36127.1"/>
    </source>
</evidence>
<organism evidence="5 6">
    <name type="scientific">Methanofervidicoccus abyssi</name>
    <dbReference type="NCBI Taxonomy" id="2082189"/>
    <lineage>
        <taxon>Archaea</taxon>
        <taxon>Methanobacteriati</taxon>
        <taxon>Methanobacteriota</taxon>
        <taxon>Methanomada group</taxon>
        <taxon>Methanococci</taxon>
        <taxon>Methanococcales</taxon>
        <taxon>Methanofervidicoccus</taxon>
    </lineage>
</organism>
<sequence>MEGMVVIDAKNAVAGRLASYAAKLALSGEEVLIINAEKAIITGNRDYIFKKFLQRRHRKSISNPRRMGPKYPRRPDEILRRMIRGMLPYKKAKGRQAFKRVKVTVGTPEGITPDITYTKMPNTHKFVTIGEISRFLGAKF</sequence>
<dbReference type="InterPro" id="IPR005755">
    <property type="entry name" value="Ribosomal_uL13_euk/arc"/>
</dbReference>
<dbReference type="GO" id="GO:0022625">
    <property type="term" value="C:cytosolic large ribosomal subunit"/>
    <property type="evidence" value="ECO:0007669"/>
    <property type="project" value="UniProtKB-UniRule"/>
</dbReference>
<comment type="function">
    <text evidence="4">This protein is one of the early assembly proteins of the 50S ribosomal subunit, although it is not seen to bind rRNA by itself. It is important during the early stages of 50S assembly.</text>
</comment>